<dbReference type="SUPFAM" id="SSF53383">
    <property type="entry name" value="PLP-dependent transferases"/>
    <property type="match status" value="1"/>
</dbReference>
<protein>
    <submittedName>
        <fullName evidence="2">DegT/DnrJ/EryC1/StrS family aminotransferase</fullName>
    </submittedName>
</protein>
<comment type="caution">
    <text evidence="2">The sequence shown here is derived from an EMBL/GenBank/DDBJ whole genome shotgun (WGS) entry which is preliminary data.</text>
</comment>
<keyword evidence="2" id="KW-0032">Aminotransferase</keyword>
<accession>A0AAE3SHX9</accession>
<keyword evidence="1" id="KW-0663">Pyridoxal phosphate</keyword>
<proteinExistence type="inferred from homology"/>
<dbReference type="EMBL" id="JAPDPI010000001">
    <property type="protein sequence ID" value="MCW3804155.1"/>
    <property type="molecule type" value="Genomic_DNA"/>
</dbReference>
<comment type="similarity">
    <text evidence="1">Belongs to the DegT/DnrJ/EryC1 family.</text>
</comment>
<dbReference type="Gene3D" id="3.40.640.10">
    <property type="entry name" value="Type I PLP-dependent aspartate aminotransferase-like (Major domain)"/>
    <property type="match status" value="1"/>
</dbReference>
<dbReference type="InterPro" id="IPR015421">
    <property type="entry name" value="PyrdxlP-dep_Trfase_major"/>
</dbReference>
<dbReference type="Proteomes" id="UP001207408">
    <property type="component" value="Unassembled WGS sequence"/>
</dbReference>
<reference evidence="2" key="1">
    <citation type="submission" date="2022-10" db="EMBL/GenBank/DDBJ databases">
        <authorList>
            <person name="Yu W.X."/>
        </authorList>
    </citation>
    <scope>NUCLEOTIDE SEQUENCE</scope>
    <source>
        <strain evidence="2">D04</strain>
    </source>
</reference>
<sequence length="306" mass="35193">MFVLNPDPYSLPSYRIGPFQTKHVALNNSLPDNNGVVHYLNEKFEGNDYYFTENGRQAINIALSYYNLDKNDVVTILTTSGNFYISGCVTKEIEKICQWSRNILSETKLIFVNHEFGYVYPEMDFLCSLDIPIIEDCCTTFFSQDEKGKIGKYGDFAVYSFPKFFPVQVGGVLVNNKKNRLNKEPQISEPLLQYIKNVISYYVADIKELVGQRISNYDYAISVYKQLGLNEFFTKSSQEVPSVMMLKNNSIIKDLNYLKETLWAHGIQSSIFYGEDAFFFPSHQNLGKGDIHYFADVLNSLILNRK</sequence>
<dbReference type="InterPro" id="IPR000653">
    <property type="entry name" value="DegT/StrS_aminotransferase"/>
</dbReference>
<evidence type="ECO:0000313" key="3">
    <source>
        <dbReference type="Proteomes" id="UP001207408"/>
    </source>
</evidence>
<evidence type="ECO:0000256" key="1">
    <source>
        <dbReference type="RuleBase" id="RU004508"/>
    </source>
</evidence>
<dbReference type="RefSeq" id="WP_301197378.1">
    <property type="nucleotide sequence ID" value="NZ_JAPDPI010000001.1"/>
</dbReference>
<organism evidence="2 3">
    <name type="scientific">Plebeiibacterium marinum</name>
    <dbReference type="NCBI Taxonomy" id="2992111"/>
    <lineage>
        <taxon>Bacteria</taxon>
        <taxon>Pseudomonadati</taxon>
        <taxon>Bacteroidota</taxon>
        <taxon>Bacteroidia</taxon>
        <taxon>Marinilabiliales</taxon>
        <taxon>Marinilabiliaceae</taxon>
        <taxon>Plebeiibacterium</taxon>
    </lineage>
</organism>
<gene>
    <name evidence="2" type="ORF">OM074_00890</name>
</gene>
<dbReference type="GO" id="GO:0008483">
    <property type="term" value="F:transaminase activity"/>
    <property type="evidence" value="ECO:0007669"/>
    <property type="project" value="UniProtKB-KW"/>
</dbReference>
<name>A0AAE3SHX9_9BACT</name>
<dbReference type="Pfam" id="PF01041">
    <property type="entry name" value="DegT_DnrJ_EryC1"/>
    <property type="match status" value="1"/>
</dbReference>
<keyword evidence="3" id="KW-1185">Reference proteome</keyword>
<evidence type="ECO:0000313" key="2">
    <source>
        <dbReference type="EMBL" id="MCW3804155.1"/>
    </source>
</evidence>
<dbReference type="AlphaFoldDB" id="A0AAE3SHX9"/>
<dbReference type="InterPro" id="IPR015424">
    <property type="entry name" value="PyrdxlP-dep_Trfase"/>
</dbReference>
<keyword evidence="2" id="KW-0808">Transferase</keyword>